<reference evidence="1" key="1">
    <citation type="submission" date="2013-07" db="EMBL/GenBank/DDBJ databases">
        <title>The genome of an arbuscular mycorrhizal fungus provides insights into the evolution of the oldest plant symbiosis.</title>
        <authorList>
            <consortium name="DOE Joint Genome Institute"/>
            <person name="Tisserant E."/>
            <person name="Malbreil M."/>
            <person name="Kuo A."/>
            <person name="Kohler A."/>
            <person name="Symeonidi A."/>
            <person name="Balestrini R."/>
            <person name="Charron P."/>
            <person name="Duensing N."/>
            <person name="Frei-dit-Frey N."/>
            <person name="Gianinazzi-Pearson V."/>
            <person name="Gilbert B."/>
            <person name="Handa Y."/>
            <person name="Hijri M."/>
            <person name="Kaul R."/>
            <person name="Kawaguchi M."/>
            <person name="Krajinski F."/>
            <person name="Lammers P."/>
            <person name="Lapierre D."/>
            <person name="Masclaux F.G."/>
            <person name="Murat C."/>
            <person name="Morin E."/>
            <person name="Ndikumana S."/>
            <person name="Pagni M."/>
            <person name="Petitpierre D."/>
            <person name="Requena N."/>
            <person name="Rosikiewicz P."/>
            <person name="Riley R."/>
            <person name="Saito K."/>
            <person name="San Clemente H."/>
            <person name="Shapiro H."/>
            <person name="van Tuinen D."/>
            <person name="Becard G."/>
            <person name="Bonfante P."/>
            <person name="Paszkowski U."/>
            <person name="Shachar-Hill Y."/>
            <person name="Young J.P."/>
            <person name="Sanders I.R."/>
            <person name="Henrissat B."/>
            <person name="Rensing S.A."/>
            <person name="Grigoriev I.V."/>
            <person name="Corradi N."/>
            <person name="Roux C."/>
            <person name="Martin F."/>
        </authorList>
    </citation>
    <scope>NUCLEOTIDE SEQUENCE</scope>
    <source>
        <strain evidence="1">DAOM 197198</strain>
    </source>
</reference>
<gene>
    <name evidence="1" type="ORF">GLOINDRAFT_319465</name>
</gene>
<sequence length="77" mass="9093">MNTLLRRDRRQLQLEPVAGKLSNSGAFSVLITFLRSPIRLFFSIMDRKSVRERVFFNKSDGHFRLIYYFLRNAIGPN</sequence>
<accession>U9V0X7</accession>
<dbReference type="EMBL" id="KI276350">
    <property type="protein sequence ID" value="ESA21516.1"/>
    <property type="molecule type" value="Genomic_DNA"/>
</dbReference>
<proteinExistence type="predicted"/>
<dbReference type="HOGENOM" id="CLU_2639312_0_0_1"/>
<protein>
    <submittedName>
        <fullName evidence="1">Uncharacterized protein</fullName>
    </submittedName>
</protein>
<name>U9V0X7_RHIID</name>
<dbReference type="AlphaFoldDB" id="U9V0X7"/>
<evidence type="ECO:0000313" key="1">
    <source>
        <dbReference type="EMBL" id="ESA21516.1"/>
    </source>
</evidence>
<organism evidence="1">
    <name type="scientific">Rhizophagus irregularis (strain DAOM 181602 / DAOM 197198 / MUCL 43194)</name>
    <name type="common">Arbuscular mycorrhizal fungus</name>
    <name type="synonym">Glomus intraradices</name>
    <dbReference type="NCBI Taxonomy" id="747089"/>
    <lineage>
        <taxon>Eukaryota</taxon>
        <taxon>Fungi</taxon>
        <taxon>Fungi incertae sedis</taxon>
        <taxon>Mucoromycota</taxon>
        <taxon>Glomeromycotina</taxon>
        <taxon>Glomeromycetes</taxon>
        <taxon>Glomerales</taxon>
        <taxon>Glomeraceae</taxon>
        <taxon>Rhizophagus</taxon>
    </lineage>
</organism>